<evidence type="ECO:0000259" key="4">
    <source>
        <dbReference type="PROSITE" id="PS50826"/>
    </source>
</evidence>
<keyword evidence="6" id="KW-1185">Reference proteome</keyword>
<dbReference type="InParanoid" id="A0A139WJ97"/>
<dbReference type="FunCoup" id="A0A139WJ97">
    <property type="interactions" value="494"/>
</dbReference>
<dbReference type="AlphaFoldDB" id="A0A139WJ97"/>
<dbReference type="InterPro" id="IPR004012">
    <property type="entry name" value="Run_dom"/>
</dbReference>
<reference evidence="5 6" key="1">
    <citation type="journal article" date="2008" name="Nature">
        <title>The genome of the model beetle and pest Tribolium castaneum.</title>
        <authorList>
            <consortium name="Tribolium Genome Sequencing Consortium"/>
            <person name="Richards S."/>
            <person name="Gibbs R.A."/>
            <person name="Weinstock G.M."/>
            <person name="Brown S.J."/>
            <person name="Denell R."/>
            <person name="Beeman R.W."/>
            <person name="Gibbs R."/>
            <person name="Beeman R.W."/>
            <person name="Brown S.J."/>
            <person name="Bucher G."/>
            <person name="Friedrich M."/>
            <person name="Grimmelikhuijzen C.J."/>
            <person name="Klingler M."/>
            <person name="Lorenzen M."/>
            <person name="Richards S."/>
            <person name="Roth S."/>
            <person name="Schroder R."/>
            <person name="Tautz D."/>
            <person name="Zdobnov E.M."/>
            <person name="Muzny D."/>
            <person name="Gibbs R.A."/>
            <person name="Weinstock G.M."/>
            <person name="Attaway T."/>
            <person name="Bell S."/>
            <person name="Buhay C.J."/>
            <person name="Chandrabose M.N."/>
            <person name="Chavez D."/>
            <person name="Clerk-Blankenburg K.P."/>
            <person name="Cree A."/>
            <person name="Dao M."/>
            <person name="Davis C."/>
            <person name="Chacko J."/>
            <person name="Dinh H."/>
            <person name="Dugan-Rocha S."/>
            <person name="Fowler G."/>
            <person name="Garner T.T."/>
            <person name="Garnes J."/>
            <person name="Gnirke A."/>
            <person name="Hawes A."/>
            <person name="Hernandez J."/>
            <person name="Hines S."/>
            <person name="Holder M."/>
            <person name="Hume J."/>
            <person name="Jhangiani S.N."/>
            <person name="Joshi V."/>
            <person name="Khan Z.M."/>
            <person name="Jackson L."/>
            <person name="Kovar C."/>
            <person name="Kowis A."/>
            <person name="Lee S."/>
            <person name="Lewis L.R."/>
            <person name="Margolis J."/>
            <person name="Morgan M."/>
            <person name="Nazareth L.V."/>
            <person name="Nguyen N."/>
            <person name="Okwuonu G."/>
            <person name="Parker D."/>
            <person name="Richards S."/>
            <person name="Ruiz S.J."/>
            <person name="Santibanez J."/>
            <person name="Savard J."/>
            <person name="Scherer S.E."/>
            <person name="Schneider B."/>
            <person name="Sodergren E."/>
            <person name="Tautz D."/>
            <person name="Vattahil S."/>
            <person name="Villasana D."/>
            <person name="White C.S."/>
            <person name="Wright R."/>
            <person name="Park Y."/>
            <person name="Beeman R.W."/>
            <person name="Lord J."/>
            <person name="Oppert B."/>
            <person name="Lorenzen M."/>
            <person name="Brown S."/>
            <person name="Wang L."/>
            <person name="Savard J."/>
            <person name="Tautz D."/>
            <person name="Richards S."/>
            <person name="Weinstock G."/>
            <person name="Gibbs R.A."/>
            <person name="Liu Y."/>
            <person name="Worley K."/>
            <person name="Weinstock G."/>
            <person name="Elsik C.G."/>
            <person name="Reese J.T."/>
            <person name="Elhaik E."/>
            <person name="Landan G."/>
            <person name="Graur D."/>
            <person name="Arensburger P."/>
            <person name="Atkinson P."/>
            <person name="Beeman R.W."/>
            <person name="Beidler J."/>
            <person name="Brown S.J."/>
            <person name="Demuth J.P."/>
            <person name="Drury D.W."/>
            <person name="Du Y.Z."/>
            <person name="Fujiwara H."/>
            <person name="Lorenzen M."/>
            <person name="Maselli V."/>
            <person name="Osanai M."/>
            <person name="Park Y."/>
            <person name="Robertson H.M."/>
            <person name="Tu Z."/>
            <person name="Wang J.J."/>
            <person name="Wang S."/>
            <person name="Richards S."/>
            <person name="Song H."/>
            <person name="Zhang L."/>
            <person name="Sodergren E."/>
            <person name="Werner D."/>
            <person name="Stanke M."/>
            <person name="Morgenstern B."/>
            <person name="Solovyev V."/>
            <person name="Kosarev P."/>
            <person name="Brown G."/>
            <person name="Chen H.C."/>
            <person name="Ermolaeva O."/>
            <person name="Hlavina W."/>
            <person name="Kapustin Y."/>
            <person name="Kiryutin B."/>
            <person name="Kitts P."/>
            <person name="Maglott D."/>
            <person name="Pruitt K."/>
            <person name="Sapojnikov V."/>
            <person name="Souvorov A."/>
            <person name="Mackey A.J."/>
            <person name="Waterhouse R.M."/>
            <person name="Wyder S."/>
            <person name="Zdobnov E.M."/>
            <person name="Zdobnov E.M."/>
            <person name="Wyder S."/>
            <person name="Kriventseva E.V."/>
            <person name="Kadowaki T."/>
            <person name="Bork P."/>
            <person name="Aranda M."/>
            <person name="Bao R."/>
            <person name="Beermann A."/>
            <person name="Berns N."/>
            <person name="Bolognesi R."/>
            <person name="Bonneton F."/>
            <person name="Bopp D."/>
            <person name="Brown S.J."/>
            <person name="Bucher G."/>
            <person name="Butts T."/>
            <person name="Chaumot A."/>
            <person name="Denell R.E."/>
            <person name="Ferrier D.E."/>
            <person name="Friedrich M."/>
            <person name="Gordon C.M."/>
            <person name="Jindra M."/>
            <person name="Klingler M."/>
            <person name="Lan Q."/>
            <person name="Lattorff H.M."/>
            <person name="Laudet V."/>
            <person name="von Levetsow C."/>
            <person name="Liu Z."/>
            <person name="Lutz R."/>
            <person name="Lynch J.A."/>
            <person name="da Fonseca R.N."/>
            <person name="Posnien N."/>
            <person name="Reuter R."/>
            <person name="Roth S."/>
            <person name="Savard J."/>
            <person name="Schinko J.B."/>
            <person name="Schmitt C."/>
            <person name="Schoppmeier M."/>
            <person name="Schroder R."/>
            <person name="Shippy T.D."/>
            <person name="Simonnet F."/>
            <person name="Marques-Souza H."/>
            <person name="Tautz D."/>
            <person name="Tomoyasu Y."/>
            <person name="Trauner J."/>
            <person name="Van der Zee M."/>
            <person name="Vervoort M."/>
            <person name="Wittkopp N."/>
            <person name="Wimmer E.A."/>
            <person name="Yang X."/>
            <person name="Jones A.K."/>
            <person name="Sattelle D.B."/>
            <person name="Ebert P.R."/>
            <person name="Nelson D."/>
            <person name="Scott J.G."/>
            <person name="Beeman R.W."/>
            <person name="Muthukrishnan S."/>
            <person name="Kramer K.J."/>
            <person name="Arakane Y."/>
            <person name="Beeman R.W."/>
            <person name="Zhu Q."/>
            <person name="Hogenkamp D."/>
            <person name="Dixit R."/>
            <person name="Oppert B."/>
            <person name="Jiang H."/>
            <person name="Zou Z."/>
            <person name="Marshall J."/>
            <person name="Elpidina E."/>
            <person name="Vinokurov K."/>
            <person name="Oppert C."/>
            <person name="Zou Z."/>
            <person name="Evans J."/>
            <person name="Lu Z."/>
            <person name="Zhao P."/>
            <person name="Sumathipala N."/>
            <person name="Altincicek B."/>
            <person name="Vilcinskas A."/>
            <person name="Williams M."/>
            <person name="Hultmark D."/>
            <person name="Hetru C."/>
            <person name="Jiang H."/>
            <person name="Grimmelikhuijzen C.J."/>
            <person name="Hauser F."/>
            <person name="Cazzamali G."/>
            <person name="Williamson M."/>
            <person name="Park Y."/>
            <person name="Li B."/>
            <person name="Tanaka Y."/>
            <person name="Predel R."/>
            <person name="Neupert S."/>
            <person name="Schachtner J."/>
            <person name="Verleyen P."/>
            <person name="Raible F."/>
            <person name="Bork P."/>
            <person name="Friedrich M."/>
            <person name="Walden K.K."/>
            <person name="Robertson H.M."/>
            <person name="Angeli S."/>
            <person name="Foret S."/>
            <person name="Bucher G."/>
            <person name="Schuetz S."/>
            <person name="Maleszka R."/>
            <person name="Wimmer E.A."/>
            <person name="Beeman R.W."/>
            <person name="Lorenzen M."/>
            <person name="Tomoyasu Y."/>
            <person name="Miller S.C."/>
            <person name="Grossmann D."/>
            <person name="Bucher G."/>
        </authorList>
    </citation>
    <scope>NUCLEOTIDE SEQUENCE [LARGE SCALE GENOMIC DNA]</scope>
    <source>
        <strain evidence="5 6">Georgia GA2</strain>
    </source>
</reference>
<dbReference type="Pfam" id="PF26030">
    <property type="entry name" value="RUNDC1"/>
    <property type="match status" value="1"/>
</dbReference>
<keyword evidence="2" id="KW-0597">Phosphoprotein</keyword>
<dbReference type="InterPro" id="IPR011680">
    <property type="entry name" value="FEZ"/>
</dbReference>
<gene>
    <name evidence="5" type="primary">AUGUSTUS-3.0.2_32839</name>
    <name evidence="5" type="ORF">TcasGA2_TC032839</name>
</gene>
<dbReference type="InterPro" id="IPR058732">
    <property type="entry name" value="RUNDC1_M"/>
</dbReference>
<dbReference type="Pfam" id="PF07763">
    <property type="entry name" value="FEZ"/>
    <property type="match status" value="2"/>
</dbReference>
<dbReference type="GO" id="GO:0005737">
    <property type="term" value="C:cytoplasm"/>
    <property type="evidence" value="ECO:0000318"/>
    <property type="project" value="GO_Central"/>
</dbReference>
<sequence>MRDLATKMAELKFEAPLAQFEESDEWGSTEFQNATIKNENELNNINLNKKIKDINDVLNDFNEDILNNSNTETLPPKNVILKNGETASVADNFTETFSGSLEDLVNTFDEKITKCFGNYEESVEKLAPVQVRTQEEIMNECHCACSWAHRVPCLNQTGSVLTSNEANYTTKATCLMANSVILTGERLEPLGASDDRKSEIVRNSGCDKCVCLENEKDFLQTSLFTLTTYFAQVQFRLRQVVDAPFEDQEELLKSLEEFAFTDVNLRDSNDSLGDALLETVKKRREQQKILLGRLKSQLRRLKEFDWNELVEHVRLKENLEQQLKTQIVDLERFIQYLRNVDTKCVCKRSRKSFGSFLVEAIDRIFAFLQMFALLQFTWGSNCFASDRINQWADLRARLELAIIDLKKTLHSNEDAHKITTIVRSNLATSIKDLMEHGTKSHPFLGCLSHQATHGWDIILFYYHFKRGDEYNSSTVQKLSRSFNLAIAGVSPKTSKKNLLCAVEEIISTHSRYKRSHDSHFRAFVCAALNAKRLVPWLNLIFHCRRVIETFYYPWSYVATTGYQDSLRSLEALTPLKFDLPVDLDVRKFQIEDNPKPLACGSERLPARPYANGYITLFITQIVSRMRSRLTSRSFRMWWTITGNFGNILPIDWSKSYARKLHMPALNLNEKEATTPDDDLELSSEDEAVASDLDMHALILGGLHQDTEPLKTADEVIQEIDDMMQEETCSLDGSPGSRDSIIETNETLEKAKEVLSSPLYEDKLRDLSLSQLNELFLELEVLIREFSETLISELALRDELEYEKELKNTFISLLLAVQNKRRQYHVEKKRSLKNASKTPSGLDPKYLTTVIPYHLDSGPPDNQTLQVLIKILKAINEDSPTVPTLLTDYILKVICPT</sequence>
<comment type="similarity">
    <text evidence="1">Belongs to the zygin family.</text>
</comment>
<evidence type="ECO:0000313" key="5">
    <source>
        <dbReference type="EMBL" id="KYB28019.1"/>
    </source>
</evidence>
<feature type="domain" description="RUN" evidence="4">
    <location>
        <begin position="417"/>
        <end position="584"/>
    </location>
</feature>
<dbReference type="PANTHER" id="PTHR12394">
    <property type="entry name" value="ZYGIN"/>
    <property type="match status" value="1"/>
</dbReference>
<dbReference type="Pfam" id="PF02759">
    <property type="entry name" value="RUN"/>
    <property type="match status" value="1"/>
</dbReference>
<dbReference type="eggNOG" id="KOG3759">
    <property type="taxonomic scope" value="Eukaryota"/>
</dbReference>
<dbReference type="SMART" id="SM00593">
    <property type="entry name" value="RUN"/>
    <property type="match status" value="1"/>
</dbReference>
<dbReference type="PANTHER" id="PTHR12394:SF12">
    <property type="entry name" value="LD08195P"/>
    <property type="match status" value="1"/>
</dbReference>
<dbReference type="Proteomes" id="UP000007266">
    <property type="component" value="Linkage group 4"/>
</dbReference>
<evidence type="ECO:0000313" key="6">
    <source>
        <dbReference type="Proteomes" id="UP000007266"/>
    </source>
</evidence>
<dbReference type="EMBL" id="KQ971338">
    <property type="protein sequence ID" value="KYB28019.1"/>
    <property type="molecule type" value="Genomic_DNA"/>
</dbReference>
<reference evidence="5 6" key="2">
    <citation type="journal article" date="2010" name="Nucleic Acids Res.">
        <title>BeetleBase in 2010: revisions to provide comprehensive genomic information for Tribolium castaneum.</title>
        <authorList>
            <person name="Kim H.S."/>
            <person name="Murphy T."/>
            <person name="Xia J."/>
            <person name="Caragea D."/>
            <person name="Park Y."/>
            <person name="Beeman R.W."/>
            <person name="Lorenzen M.D."/>
            <person name="Butcher S."/>
            <person name="Manak J.R."/>
            <person name="Brown S.J."/>
        </authorList>
    </citation>
    <scope>GENOME REANNOTATION</scope>
    <source>
        <strain evidence="5 6">Georgia GA2</strain>
    </source>
</reference>
<protein>
    <submittedName>
        <fullName evidence="5">RUN domain-containing protein 1-like Protein</fullName>
    </submittedName>
</protein>
<name>A0A139WJ97_TRICA</name>
<dbReference type="InterPro" id="IPR037213">
    <property type="entry name" value="Run_dom_sf"/>
</dbReference>
<dbReference type="Gene3D" id="1.20.58.900">
    <property type="match status" value="1"/>
</dbReference>
<proteinExistence type="inferred from homology"/>
<evidence type="ECO:0000256" key="1">
    <source>
        <dbReference type="ARBA" id="ARBA00006788"/>
    </source>
</evidence>
<accession>A0A139WJ97</accession>
<dbReference type="CDD" id="cd17683">
    <property type="entry name" value="RUN_RUNDC1"/>
    <property type="match status" value="1"/>
</dbReference>
<evidence type="ECO:0000256" key="3">
    <source>
        <dbReference type="ARBA" id="ARBA00023054"/>
    </source>
</evidence>
<keyword evidence="3" id="KW-0175">Coiled coil</keyword>
<organism evidence="5 6">
    <name type="scientific">Tribolium castaneum</name>
    <name type="common">Red flour beetle</name>
    <dbReference type="NCBI Taxonomy" id="7070"/>
    <lineage>
        <taxon>Eukaryota</taxon>
        <taxon>Metazoa</taxon>
        <taxon>Ecdysozoa</taxon>
        <taxon>Arthropoda</taxon>
        <taxon>Hexapoda</taxon>
        <taxon>Insecta</taxon>
        <taxon>Pterygota</taxon>
        <taxon>Neoptera</taxon>
        <taxon>Endopterygota</taxon>
        <taxon>Coleoptera</taxon>
        <taxon>Polyphaga</taxon>
        <taxon>Cucujiformia</taxon>
        <taxon>Tenebrionidae</taxon>
        <taxon>Tenebrionidae incertae sedis</taxon>
        <taxon>Tribolium</taxon>
    </lineage>
</organism>
<dbReference type="GO" id="GO:0030424">
    <property type="term" value="C:axon"/>
    <property type="evidence" value="ECO:0000318"/>
    <property type="project" value="GO_Central"/>
</dbReference>
<dbReference type="STRING" id="7070.A0A139WJ97"/>
<evidence type="ECO:0000256" key="2">
    <source>
        <dbReference type="ARBA" id="ARBA00022553"/>
    </source>
</evidence>
<dbReference type="PROSITE" id="PS50826">
    <property type="entry name" value="RUN"/>
    <property type="match status" value="1"/>
</dbReference>
<dbReference type="SUPFAM" id="SSF140741">
    <property type="entry name" value="RUN domain-like"/>
    <property type="match status" value="1"/>
</dbReference>